<dbReference type="Gramene" id="Manes.14G136000.1.v8.1">
    <property type="protein sequence ID" value="Manes.14G136000.1.v8.1.CDS"/>
    <property type="gene ID" value="Manes.14G136000.v8.1"/>
</dbReference>
<feature type="transmembrane region" description="Helical" evidence="1">
    <location>
        <begin position="100"/>
        <end position="122"/>
    </location>
</feature>
<dbReference type="PANTHER" id="PTHR38225:SF3">
    <property type="entry name" value="RX N-TERMINAL DOMAIN-CONTAINING PROTEIN"/>
    <property type="match status" value="1"/>
</dbReference>
<keyword evidence="1" id="KW-0472">Membrane</keyword>
<keyword evidence="1" id="KW-0812">Transmembrane</keyword>
<accession>A0A2C9ULK3</accession>
<protein>
    <submittedName>
        <fullName evidence="2">Uncharacterized protein</fullName>
    </submittedName>
</protein>
<name>A0A2C9ULK3_MANES</name>
<organism evidence="2 3">
    <name type="scientific">Manihot esculenta</name>
    <name type="common">Cassava</name>
    <name type="synonym">Jatropha manihot</name>
    <dbReference type="NCBI Taxonomy" id="3983"/>
    <lineage>
        <taxon>Eukaryota</taxon>
        <taxon>Viridiplantae</taxon>
        <taxon>Streptophyta</taxon>
        <taxon>Embryophyta</taxon>
        <taxon>Tracheophyta</taxon>
        <taxon>Spermatophyta</taxon>
        <taxon>Magnoliopsida</taxon>
        <taxon>eudicotyledons</taxon>
        <taxon>Gunneridae</taxon>
        <taxon>Pentapetalae</taxon>
        <taxon>rosids</taxon>
        <taxon>fabids</taxon>
        <taxon>Malpighiales</taxon>
        <taxon>Euphorbiaceae</taxon>
        <taxon>Crotonoideae</taxon>
        <taxon>Manihoteae</taxon>
        <taxon>Manihot</taxon>
    </lineage>
</organism>
<evidence type="ECO:0000313" key="2">
    <source>
        <dbReference type="EMBL" id="OAY31739.1"/>
    </source>
</evidence>
<proteinExistence type="predicted"/>
<dbReference type="AlphaFoldDB" id="A0A2C9ULK3"/>
<sequence>MASFLPPSCSFSLSLCRLKGLKYPQVRSQIFRDDGASANIVDANMGVLRERIEEVRVKERLDKCCRLQNGWNYGSGYEHKHKRDDVLAEGLQTICLAGGALGFVFLSGSISMVLVSLLVHFIY</sequence>
<dbReference type="OMA" id="FKHENGW"/>
<keyword evidence="1" id="KW-1133">Transmembrane helix</keyword>
<evidence type="ECO:0000256" key="1">
    <source>
        <dbReference type="SAM" id="Phobius"/>
    </source>
</evidence>
<comment type="caution">
    <text evidence="2">The sequence shown here is derived from an EMBL/GenBank/DDBJ whole genome shotgun (WGS) entry which is preliminary data.</text>
</comment>
<evidence type="ECO:0000313" key="3">
    <source>
        <dbReference type="Proteomes" id="UP000091857"/>
    </source>
</evidence>
<keyword evidence="3" id="KW-1185">Reference proteome</keyword>
<dbReference type="PANTHER" id="PTHR38225">
    <property type="entry name" value="PROTEIN, PUTATIVE-RELATED"/>
    <property type="match status" value="1"/>
</dbReference>
<dbReference type="EMBL" id="CM004400">
    <property type="protein sequence ID" value="OAY31739.1"/>
    <property type="molecule type" value="Genomic_DNA"/>
</dbReference>
<reference evidence="3" key="1">
    <citation type="journal article" date="2016" name="Nat. Biotechnol.">
        <title>Sequencing wild and cultivated cassava and related species reveals extensive interspecific hybridization and genetic diversity.</title>
        <authorList>
            <person name="Bredeson J.V."/>
            <person name="Lyons J.B."/>
            <person name="Prochnik S.E."/>
            <person name="Wu G.A."/>
            <person name="Ha C.M."/>
            <person name="Edsinger-Gonzales E."/>
            <person name="Grimwood J."/>
            <person name="Schmutz J."/>
            <person name="Rabbi I.Y."/>
            <person name="Egesi C."/>
            <person name="Nauluvula P."/>
            <person name="Lebot V."/>
            <person name="Ndunguru J."/>
            <person name="Mkamilo G."/>
            <person name="Bart R.S."/>
            <person name="Setter T.L."/>
            <person name="Gleadow R.M."/>
            <person name="Kulakow P."/>
            <person name="Ferguson M.E."/>
            <person name="Rounsley S."/>
            <person name="Rokhsar D.S."/>
        </authorList>
    </citation>
    <scope>NUCLEOTIDE SEQUENCE [LARGE SCALE GENOMIC DNA]</scope>
    <source>
        <strain evidence="3">cv. AM560-2</strain>
    </source>
</reference>
<gene>
    <name evidence="2" type="ORF">MANES_14G136000v8</name>
</gene>
<dbReference type="Proteomes" id="UP000091857">
    <property type="component" value="Chromosome 14"/>
</dbReference>
<dbReference type="OrthoDB" id="1667576at2759"/>